<dbReference type="Proteomes" id="UP001363151">
    <property type="component" value="Unassembled WGS sequence"/>
</dbReference>
<keyword evidence="3" id="KW-1185">Reference proteome</keyword>
<name>A0ABR1FWN3_AURAN</name>
<sequence>MRALRRSAAPRPAPRPAPRRFAAAAPRAMIDLRKGHPRLEELPHGAVSRACAAAAADLAARGEAGLPLNYGPARGQRSHLAALAGWLARALYGSLRRRSVAAHDDERRVARPRALRGGAHAARRRDPRRGPDLLPRRGHLPRPRPDDPLAPSTRGGRDADALERALRAGDARPARGAARAPARGAGAPRGRVVSVGSFTKILSPGLRASGGSRPRRTSSPASPR</sequence>
<proteinExistence type="predicted"/>
<evidence type="ECO:0000256" key="1">
    <source>
        <dbReference type="SAM" id="MobiDB-lite"/>
    </source>
</evidence>
<feature type="region of interest" description="Disordered" evidence="1">
    <location>
        <begin position="1"/>
        <end position="21"/>
    </location>
</feature>
<evidence type="ECO:0000313" key="3">
    <source>
        <dbReference type="Proteomes" id="UP001363151"/>
    </source>
</evidence>
<evidence type="ECO:0000313" key="2">
    <source>
        <dbReference type="EMBL" id="KAK7240144.1"/>
    </source>
</evidence>
<feature type="compositionally biased region" description="Low complexity" evidence="1">
    <location>
        <begin position="1"/>
        <end position="10"/>
    </location>
</feature>
<comment type="caution">
    <text evidence="2">The sequence shown here is derived from an EMBL/GenBank/DDBJ whole genome shotgun (WGS) entry which is preliminary data.</text>
</comment>
<feature type="compositionally biased region" description="Low complexity" evidence="1">
    <location>
        <begin position="207"/>
        <end position="224"/>
    </location>
</feature>
<feature type="region of interest" description="Disordered" evidence="1">
    <location>
        <begin position="99"/>
        <end position="224"/>
    </location>
</feature>
<gene>
    <name evidence="2" type="primary">YEY2</name>
    <name evidence="2" type="ORF">SO694_00117088</name>
</gene>
<accession>A0ABR1FWN3</accession>
<dbReference type="EMBL" id="JBBJCI010000216">
    <property type="protein sequence ID" value="KAK7240144.1"/>
    <property type="molecule type" value="Genomic_DNA"/>
</dbReference>
<feature type="compositionally biased region" description="Low complexity" evidence="1">
    <location>
        <begin position="174"/>
        <end position="191"/>
    </location>
</feature>
<feature type="compositionally biased region" description="Basic and acidic residues" evidence="1">
    <location>
        <begin position="155"/>
        <end position="173"/>
    </location>
</feature>
<reference evidence="2 3" key="1">
    <citation type="submission" date="2024-03" db="EMBL/GenBank/DDBJ databases">
        <title>Aureococcus anophagefferens CCMP1851 and Kratosvirus quantuckense: Draft genome of a second virus-susceptible host strain in the model system.</title>
        <authorList>
            <person name="Chase E."/>
            <person name="Truchon A.R."/>
            <person name="Schepens W."/>
            <person name="Wilhelm S.W."/>
        </authorList>
    </citation>
    <scope>NUCLEOTIDE SEQUENCE [LARGE SCALE GENOMIC DNA]</scope>
    <source>
        <strain evidence="2 3">CCMP1851</strain>
    </source>
</reference>
<organism evidence="2 3">
    <name type="scientific">Aureococcus anophagefferens</name>
    <name type="common">Harmful bloom alga</name>
    <dbReference type="NCBI Taxonomy" id="44056"/>
    <lineage>
        <taxon>Eukaryota</taxon>
        <taxon>Sar</taxon>
        <taxon>Stramenopiles</taxon>
        <taxon>Ochrophyta</taxon>
        <taxon>Pelagophyceae</taxon>
        <taxon>Pelagomonadales</taxon>
        <taxon>Pelagomonadaceae</taxon>
        <taxon>Aureococcus</taxon>
    </lineage>
</organism>
<protein>
    <submittedName>
        <fullName evidence="2">2-aminoadipate transaminase</fullName>
    </submittedName>
</protein>